<comment type="caution">
    <text evidence="2">The sequence shown here is derived from an EMBL/GenBank/DDBJ whole genome shotgun (WGS) entry which is preliminary data.</text>
</comment>
<feature type="compositionally biased region" description="Low complexity" evidence="1">
    <location>
        <begin position="46"/>
        <end position="58"/>
    </location>
</feature>
<protein>
    <submittedName>
        <fullName evidence="2">Uncharacterized protein</fullName>
    </submittedName>
</protein>
<feature type="compositionally biased region" description="Basic residues" evidence="1">
    <location>
        <begin position="36"/>
        <end position="45"/>
    </location>
</feature>
<keyword evidence="3" id="KW-1185">Reference proteome</keyword>
<evidence type="ECO:0000256" key="1">
    <source>
        <dbReference type="SAM" id="MobiDB-lite"/>
    </source>
</evidence>
<dbReference type="AlphaFoldDB" id="A0ABD3PH02"/>
<dbReference type="EMBL" id="JALLPJ020000679">
    <property type="protein sequence ID" value="KAL3785745.1"/>
    <property type="molecule type" value="Genomic_DNA"/>
</dbReference>
<reference evidence="2 3" key="1">
    <citation type="submission" date="2024-10" db="EMBL/GenBank/DDBJ databases">
        <title>Updated reference genomes for cyclostephanoid diatoms.</title>
        <authorList>
            <person name="Roberts W.R."/>
            <person name="Alverson A.J."/>
        </authorList>
    </citation>
    <scope>NUCLEOTIDE SEQUENCE [LARGE SCALE GENOMIC DNA]</scope>
    <source>
        <strain evidence="2 3">AJA010-31</strain>
    </source>
</reference>
<sequence length="377" mass="41916">MGSNEQPVVQTIIESFTRCFHPSDFSCNHVNAARSKSPKHVRKSSKMSSSSSPTPAASRLELNGKEWDDVFDRKSRSTDSRRRRSSSRASKDVDHADVVAKAKKASQLLDPEAIEQRSLKRKLEIFRTRSSDVSKPYQTRRQPRSPTPEELVLSDSSEEEIANLTSSRKRFACGLGQHENGPMASIAKFFNLRPQPNPFGICFATPVRTASAEAAEKFTDDQLTTEEFISRHAHDPTITPELQISQDTSDLSRLGEDDTVTSTLYFDQKYAHVIQTRPPMPLFHSQAVPCDDYRGDDLTRIIKKKHLGQRSPARVKPSPPRPSPSPKKKYSLHDSPPSPMQVSDKSASVSSSPGAGPSQAPFRARDPDILHNTAAEI</sequence>
<feature type="region of interest" description="Disordered" evidence="1">
    <location>
        <begin position="33"/>
        <end position="97"/>
    </location>
</feature>
<evidence type="ECO:0000313" key="3">
    <source>
        <dbReference type="Proteomes" id="UP001530400"/>
    </source>
</evidence>
<name>A0ABD3PH02_9STRA</name>
<proteinExistence type="predicted"/>
<gene>
    <name evidence="2" type="ORF">ACHAWO_009531</name>
</gene>
<feature type="region of interest" description="Disordered" evidence="1">
    <location>
        <begin position="130"/>
        <end position="156"/>
    </location>
</feature>
<evidence type="ECO:0000313" key="2">
    <source>
        <dbReference type="EMBL" id="KAL3785745.1"/>
    </source>
</evidence>
<feature type="compositionally biased region" description="Basic and acidic residues" evidence="1">
    <location>
        <begin position="62"/>
        <end position="80"/>
    </location>
</feature>
<feature type="compositionally biased region" description="Low complexity" evidence="1">
    <location>
        <begin position="342"/>
        <end position="358"/>
    </location>
</feature>
<organism evidence="2 3">
    <name type="scientific">Cyclotella atomus</name>
    <dbReference type="NCBI Taxonomy" id="382360"/>
    <lineage>
        <taxon>Eukaryota</taxon>
        <taxon>Sar</taxon>
        <taxon>Stramenopiles</taxon>
        <taxon>Ochrophyta</taxon>
        <taxon>Bacillariophyta</taxon>
        <taxon>Coscinodiscophyceae</taxon>
        <taxon>Thalassiosirophycidae</taxon>
        <taxon>Stephanodiscales</taxon>
        <taxon>Stephanodiscaceae</taxon>
        <taxon>Cyclotella</taxon>
    </lineage>
</organism>
<accession>A0ABD3PH02</accession>
<feature type="region of interest" description="Disordered" evidence="1">
    <location>
        <begin position="304"/>
        <end position="377"/>
    </location>
</feature>
<dbReference type="Proteomes" id="UP001530400">
    <property type="component" value="Unassembled WGS sequence"/>
</dbReference>